<name>A0A565CRS8_9BRAS</name>
<feature type="compositionally biased region" description="Polar residues" evidence="1">
    <location>
        <begin position="1"/>
        <end position="15"/>
    </location>
</feature>
<feature type="compositionally biased region" description="Polar residues" evidence="1">
    <location>
        <begin position="38"/>
        <end position="49"/>
    </location>
</feature>
<evidence type="ECO:0000313" key="3">
    <source>
        <dbReference type="Proteomes" id="UP000489600"/>
    </source>
</evidence>
<feature type="region of interest" description="Disordered" evidence="1">
    <location>
        <begin position="1"/>
        <end position="57"/>
    </location>
</feature>
<dbReference type="Proteomes" id="UP000489600">
    <property type="component" value="Unassembled WGS sequence"/>
</dbReference>
<comment type="caution">
    <text evidence="2">The sequence shown here is derived from an EMBL/GenBank/DDBJ whole genome shotgun (WGS) entry which is preliminary data.</text>
</comment>
<organism evidence="2 3">
    <name type="scientific">Arabis nemorensis</name>
    <dbReference type="NCBI Taxonomy" id="586526"/>
    <lineage>
        <taxon>Eukaryota</taxon>
        <taxon>Viridiplantae</taxon>
        <taxon>Streptophyta</taxon>
        <taxon>Embryophyta</taxon>
        <taxon>Tracheophyta</taxon>
        <taxon>Spermatophyta</taxon>
        <taxon>Magnoliopsida</taxon>
        <taxon>eudicotyledons</taxon>
        <taxon>Gunneridae</taxon>
        <taxon>Pentapetalae</taxon>
        <taxon>rosids</taxon>
        <taxon>malvids</taxon>
        <taxon>Brassicales</taxon>
        <taxon>Brassicaceae</taxon>
        <taxon>Arabideae</taxon>
        <taxon>Arabis</taxon>
    </lineage>
</organism>
<accession>A0A565CRS8</accession>
<sequence>MTSNSPRIQSLSHPSLQLLKKSEFGKKKNTFGNGEGNYEQSYDQETNSGNGYGQHREPTTIAAMGNTRELTTSMAMDNTGELSTAAMDNTNELTTVAMAMCIFQSKWMILNI</sequence>
<proteinExistence type="predicted"/>
<protein>
    <submittedName>
        <fullName evidence="2">Uncharacterized protein</fullName>
    </submittedName>
</protein>
<dbReference type="EMBL" id="CABITT030000008">
    <property type="protein sequence ID" value="VVB16317.1"/>
    <property type="molecule type" value="Genomic_DNA"/>
</dbReference>
<dbReference type="AlphaFoldDB" id="A0A565CRS8"/>
<reference evidence="2" key="1">
    <citation type="submission" date="2019-07" db="EMBL/GenBank/DDBJ databases">
        <authorList>
            <person name="Dittberner H."/>
        </authorList>
    </citation>
    <scope>NUCLEOTIDE SEQUENCE [LARGE SCALE GENOMIC DNA]</scope>
</reference>
<gene>
    <name evidence="2" type="ORF">ANE_LOCUS26761</name>
</gene>
<evidence type="ECO:0000256" key="1">
    <source>
        <dbReference type="SAM" id="MobiDB-lite"/>
    </source>
</evidence>
<evidence type="ECO:0000313" key="2">
    <source>
        <dbReference type="EMBL" id="VVB16317.1"/>
    </source>
</evidence>
<keyword evidence="3" id="KW-1185">Reference proteome</keyword>